<dbReference type="EMBL" id="GBRH01244206">
    <property type="protein sequence ID" value="JAD53689.1"/>
    <property type="molecule type" value="Transcribed_RNA"/>
</dbReference>
<evidence type="ECO:0000313" key="1">
    <source>
        <dbReference type="EMBL" id="JAD53689.1"/>
    </source>
</evidence>
<proteinExistence type="predicted"/>
<dbReference type="AlphaFoldDB" id="A0A0A9APQ5"/>
<sequence>MLLNLVKVTIYLANLLILCLTIFSRYCHPAASASHALHQQTHLHHTRFISKRCYYVRRSPLHRPQYLMIFPRQLVRRRSSEELNELINSARPIPYLGGGLGPSRRYPGFMFLTRSFKLLLLNATYLMHY</sequence>
<organism evidence="1">
    <name type="scientific">Arundo donax</name>
    <name type="common">Giant reed</name>
    <name type="synonym">Donax arundinaceus</name>
    <dbReference type="NCBI Taxonomy" id="35708"/>
    <lineage>
        <taxon>Eukaryota</taxon>
        <taxon>Viridiplantae</taxon>
        <taxon>Streptophyta</taxon>
        <taxon>Embryophyta</taxon>
        <taxon>Tracheophyta</taxon>
        <taxon>Spermatophyta</taxon>
        <taxon>Magnoliopsida</taxon>
        <taxon>Liliopsida</taxon>
        <taxon>Poales</taxon>
        <taxon>Poaceae</taxon>
        <taxon>PACMAD clade</taxon>
        <taxon>Arundinoideae</taxon>
        <taxon>Arundineae</taxon>
        <taxon>Arundo</taxon>
    </lineage>
</organism>
<accession>A0A0A9APQ5</accession>
<reference evidence="1" key="1">
    <citation type="submission" date="2014-09" db="EMBL/GenBank/DDBJ databases">
        <authorList>
            <person name="Magalhaes I.L.F."/>
            <person name="Oliveira U."/>
            <person name="Santos F.R."/>
            <person name="Vidigal T.H.D.A."/>
            <person name="Brescovit A.D."/>
            <person name="Santos A.J."/>
        </authorList>
    </citation>
    <scope>NUCLEOTIDE SEQUENCE</scope>
    <source>
        <tissue evidence="1">Shoot tissue taken approximately 20 cm above the soil surface</tissue>
    </source>
</reference>
<reference evidence="1" key="2">
    <citation type="journal article" date="2015" name="Data Brief">
        <title>Shoot transcriptome of the giant reed, Arundo donax.</title>
        <authorList>
            <person name="Barrero R.A."/>
            <person name="Guerrero F.D."/>
            <person name="Moolhuijzen P."/>
            <person name="Goolsby J.A."/>
            <person name="Tidwell J."/>
            <person name="Bellgard S.E."/>
            <person name="Bellgard M.I."/>
        </authorList>
    </citation>
    <scope>NUCLEOTIDE SEQUENCE</scope>
    <source>
        <tissue evidence="1">Shoot tissue taken approximately 20 cm above the soil surface</tissue>
    </source>
</reference>
<name>A0A0A9APQ5_ARUDO</name>
<protein>
    <submittedName>
        <fullName evidence="1">Uncharacterized protein</fullName>
    </submittedName>
</protein>